<dbReference type="RefSeq" id="WP_173178487.1">
    <property type="nucleotide sequence ID" value="NZ_AP023189.1"/>
</dbReference>
<evidence type="ECO:0000313" key="3">
    <source>
        <dbReference type="Proteomes" id="UP000509383"/>
    </source>
</evidence>
<sequence length="147" mass="16291">MGEMRRAESASGLYERLLHRLALALDEADTAIRLRDEDPRELELKGLSPAELELIRAYLDNDLHWLRGWHAAAEELALIEQQPARPKLTRSAAKPPATAARVAKPLFKRRQQLVCALCGAAASWQRGQGVQACPACGSQLFRTGNPR</sequence>
<gene>
    <name evidence="1" type="ORF">TUM18999_09790</name>
    <name evidence="2" type="ORF">TUM20286_56310</name>
</gene>
<dbReference type="AlphaFoldDB" id="A0A6J4E009"/>
<keyword evidence="4" id="KW-1185">Reference proteome</keyword>
<evidence type="ECO:0000313" key="4">
    <source>
        <dbReference type="Proteomes" id="UP001054892"/>
    </source>
</evidence>
<protein>
    <submittedName>
        <fullName evidence="1">Uncharacterized protein</fullName>
    </submittedName>
</protein>
<proteinExistence type="predicted"/>
<evidence type="ECO:0000313" key="1">
    <source>
        <dbReference type="EMBL" id="BCG22788.1"/>
    </source>
</evidence>
<organism evidence="1 3">
    <name type="scientific">Pseudomonas tohonis</name>
    <dbReference type="NCBI Taxonomy" id="2725477"/>
    <lineage>
        <taxon>Bacteria</taxon>
        <taxon>Pseudomonadati</taxon>
        <taxon>Pseudomonadota</taxon>
        <taxon>Gammaproteobacteria</taxon>
        <taxon>Pseudomonadales</taxon>
        <taxon>Pseudomonadaceae</taxon>
        <taxon>Pseudomonas</taxon>
    </lineage>
</organism>
<dbReference type="Proteomes" id="UP001054892">
    <property type="component" value="Unassembled WGS sequence"/>
</dbReference>
<dbReference type="KEGG" id="ptw:TUM18999_09790"/>
<dbReference type="EMBL" id="BQKM01000022">
    <property type="protein sequence ID" value="GJN55879.1"/>
    <property type="molecule type" value="Genomic_DNA"/>
</dbReference>
<dbReference type="Proteomes" id="UP000509383">
    <property type="component" value="Chromosome"/>
</dbReference>
<dbReference type="EMBL" id="AP023189">
    <property type="protein sequence ID" value="BCG22788.1"/>
    <property type="molecule type" value="Genomic_DNA"/>
</dbReference>
<evidence type="ECO:0000313" key="2">
    <source>
        <dbReference type="EMBL" id="GJN55879.1"/>
    </source>
</evidence>
<accession>A0A6J4E009</accession>
<name>A0A6J4E009_9PSED</name>
<reference evidence="1 3" key="1">
    <citation type="submission" date="2020-05" db="EMBL/GenBank/DDBJ databases">
        <title>Characterization of novel class B3 metallo-beta-lactamase from novel Pseudomonas species.</title>
        <authorList>
            <person name="Yamada K."/>
            <person name="Aoki K."/>
            <person name="Ishii Y."/>
        </authorList>
    </citation>
    <scope>NUCLEOTIDE SEQUENCE [LARGE SCALE GENOMIC DNA]</scope>
    <source>
        <strain evidence="1 3">TUM18999</strain>
        <strain evidence="2 4">TUM20286</strain>
    </source>
</reference>